<keyword evidence="1" id="KW-1133">Transmembrane helix</keyword>
<protein>
    <submittedName>
        <fullName evidence="2">Uncharacterized protein</fullName>
    </submittedName>
</protein>
<proteinExistence type="predicted"/>
<feature type="transmembrane region" description="Helical" evidence="1">
    <location>
        <begin position="115"/>
        <end position="145"/>
    </location>
</feature>
<keyword evidence="1" id="KW-0472">Membrane</keyword>
<reference evidence="2" key="1">
    <citation type="submission" date="2021-02" db="EMBL/GenBank/DDBJ databases">
        <title>Metagenome analyses of Stigonema ocellatum DSM 106950, Chlorogloea purpurea SAG 13.99 and Gomphosphaeria aponina DSM 107014.</title>
        <authorList>
            <person name="Marter P."/>
            <person name="Huang S."/>
        </authorList>
    </citation>
    <scope>NUCLEOTIDE SEQUENCE</scope>
    <source>
        <strain evidence="2">JP213</strain>
    </source>
</reference>
<evidence type="ECO:0000313" key="3">
    <source>
        <dbReference type="Proteomes" id="UP000767446"/>
    </source>
</evidence>
<feature type="transmembrane region" description="Helical" evidence="1">
    <location>
        <begin position="78"/>
        <end position="103"/>
    </location>
</feature>
<dbReference type="Proteomes" id="UP000767446">
    <property type="component" value="Unassembled WGS sequence"/>
</dbReference>
<evidence type="ECO:0000313" key="2">
    <source>
        <dbReference type="EMBL" id="MBR8828082.1"/>
    </source>
</evidence>
<evidence type="ECO:0000256" key="1">
    <source>
        <dbReference type="SAM" id="Phobius"/>
    </source>
</evidence>
<accession>A0A941GQM2</accession>
<sequence>MTTTLNYHSAYHCPVCRQGKISSMPLMEAFACNFCQHIFTANLEQQLLKMADTQLPLIWRWNGKTWTRVLQEGMELGWGYGVAGIIFVILPTSIIGFGAYLFPPLPGTAFSWFPIFWTILAFFAHLACMGWLVIAYYQFPVFMYLSALRRRWI</sequence>
<organism evidence="2 3">
    <name type="scientific">Gomphosphaeria aponina SAG 52.96 = DSM 107014</name>
    <dbReference type="NCBI Taxonomy" id="1521640"/>
    <lineage>
        <taxon>Bacteria</taxon>
        <taxon>Bacillati</taxon>
        <taxon>Cyanobacteriota</taxon>
        <taxon>Cyanophyceae</taxon>
        <taxon>Oscillatoriophycideae</taxon>
        <taxon>Chroococcales</taxon>
        <taxon>Gomphosphaeriaceae</taxon>
        <taxon>Gomphosphaeria</taxon>
    </lineage>
</organism>
<keyword evidence="1" id="KW-0812">Transmembrane</keyword>
<gene>
    <name evidence="2" type="ORF">DSM107014_09310</name>
</gene>
<dbReference type="AlphaFoldDB" id="A0A941GQM2"/>
<comment type="caution">
    <text evidence="2">The sequence shown here is derived from an EMBL/GenBank/DDBJ whole genome shotgun (WGS) entry which is preliminary data.</text>
</comment>
<name>A0A941GQM2_9CHRO</name>
<dbReference type="EMBL" id="JADQBC010000054">
    <property type="protein sequence ID" value="MBR8828082.1"/>
    <property type="molecule type" value="Genomic_DNA"/>
</dbReference>